<protein>
    <submittedName>
        <fullName evidence="1">Uncharacterized protein</fullName>
    </submittedName>
</protein>
<keyword evidence="2" id="KW-1185">Reference proteome</keyword>
<evidence type="ECO:0000313" key="2">
    <source>
        <dbReference type="Proteomes" id="UP000187209"/>
    </source>
</evidence>
<sequence length="120" mass="14017">MLSPIFQRKPQKALLKRRLLVRSSIKYYNESRPKRDIRNLTMEDFKPPISMKLELPKLRKSKKTPNVSSKRHAKLLGDLYITGRIAFVEAKLTSVNHQNIGIDTMEIPLDAFRSSLRFSY</sequence>
<dbReference type="EMBL" id="MPUH01000136">
    <property type="protein sequence ID" value="OMJ89003.1"/>
    <property type="molecule type" value="Genomic_DNA"/>
</dbReference>
<gene>
    <name evidence="1" type="ORF">SteCoe_8918</name>
</gene>
<accession>A0A1R2CJ27</accession>
<proteinExistence type="predicted"/>
<organism evidence="1 2">
    <name type="scientific">Stentor coeruleus</name>
    <dbReference type="NCBI Taxonomy" id="5963"/>
    <lineage>
        <taxon>Eukaryota</taxon>
        <taxon>Sar</taxon>
        <taxon>Alveolata</taxon>
        <taxon>Ciliophora</taxon>
        <taxon>Postciliodesmatophora</taxon>
        <taxon>Heterotrichea</taxon>
        <taxon>Heterotrichida</taxon>
        <taxon>Stentoridae</taxon>
        <taxon>Stentor</taxon>
    </lineage>
</organism>
<dbReference type="AlphaFoldDB" id="A0A1R2CJ27"/>
<reference evidence="1 2" key="1">
    <citation type="submission" date="2016-11" db="EMBL/GenBank/DDBJ databases">
        <title>The macronuclear genome of Stentor coeruleus: a giant cell with tiny introns.</title>
        <authorList>
            <person name="Slabodnick M."/>
            <person name="Ruby J.G."/>
            <person name="Reiff S.B."/>
            <person name="Swart E.C."/>
            <person name="Gosai S."/>
            <person name="Prabakaran S."/>
            <person name="Witkowska E."/>
            <person name="Larue G.E."/>
            <person name="Fisher S."/>
            <person name="Freeman R.M."/>
            <person name="Gunawardena J."/>
            <person name="Chu W."/>
            <person name="Stover N.A."/>
            <person name="Gregory B.D."/>
            <person name="Nowacki M."/>
            <person name="Derisi J."/>
            <person name="Roy S.W."/>
            <person name="Marshall W.F."/>
            <person name="Sood P."/>
        </authorList>
    </citation>
    <scope>NUCLEOTIDE SEQUENCE [LARGE SCALE GENOMIC DNA]</scope>
    <source>
        <strain evidence="1">WM001</strain>
    </source>
</reference>
<evidence type="ECO:0000313" key="1">
    <source>
        <dbReference type="EMBL" id="OMJ89003.1"/>
    </source>
</evidence>
<name>A0A1R2CJ27_9CILI</name>
<dbReference type="Proteomes" id="UP000187209">
    <property type="component" value="Unassembled WGS sequence"/>
</dbReference>
<comment type="caution">
    <text evidence="1">The sequence shown here is derived from an EMBL/GenBank/DDBJ whole genome shotgun (WGS) entry which is preliminary data.</text>
</comment>